<name>W2L9C6_PHYNI</name>
<dbReference type="VEuPathDB" id="FungiDB:PPTG_22921"/>
<organism evidence="1">
    <name type="scientific">Phytophthora nicotianae</name>
    <name type="common">Potato buckeye rot agent</name>
    <name type="synonym">Phytophthora parasitica</name>
    <dbReference type="NCBI Taxonomy" id="4792"/>
    <lineage>
        <taxon>Eukaryota</taxon>
        <taxon>Sar</taxon>
        <taxon>Stramenopiles</taxon>
        <taxon>Oomycota</taxon>
        <taxon>Peronosporomycetes</taxon>
        <taxon>Peronosporales</taxon>
        <taxon>Peronosporaceae</taxon>
        <taxon>Phytophthora</taxon>
    </lineage>
</organism>
<accession>W2L9C6</accession>
<gene>
    <name evidence="1" type="ORF">L917_08449</name>
</gene>
<dbReference type="Proteomes" id="UP000054423">
    <property type="component" value="Unassembled WGS sequence"/>
</dbReference>
<dbReference type="AlphaFoldDB" id="W2L9C6"/>
<proteinExistence type="predicted"/>
<sequence>MNQTSVYSERVVQTSDFSRLKQSLSFWRESVAQILYDVDCRIFNIEY</sequence>
<dbReference type="EMBL" id="KI679607">
    <property type="protein sequence ID" value="ETL93389.1"/>
    <property type="molecule type" value="Genomic_DNA"/>
</dbReference>
<evidence type="ECO:0000313" key="1">
    <source>
        <dbReference type="EMBL" id="ETL93389.1"/>
    </source>
</evidence>
<reference evidence="1" key="1">
    <citation type="submission" date="2013-11" db="EMBL/GenBank/DDBJ databases">
        <title>The Genome Sequence of Phytophthora parasitica CHvinca01.</title>
        <authorList>
            <consortium name="The Broad Institute Genomics Platform"/>
            <person name="Russ C."/>
            <person name="Tyler B."/>
            <person name="Panabieres F."/>
            <person name="Shan W."/>
            <person name="Tripathy S."/>
            <person name="Grunwald N."/>
            <person name="Machado M."/>
            <person name="Johnson C.S."/>
            <person name="Arredondo F."/>
            <person name="Hong C."/>
            <person name="Coffey M."/>
            <person name="Young S.K."/>
            <person name="Zeng Q."/>
            <person name="Gargeya S."/>
            <person name="Fitzgerald M."/>
            <person name="Abouelleil A."/>
            <person name="Alvarado L."/>
            <person name="Chapman S.B."/>
            <person name="Gainer-Dewar J."/>
            <person name="Goldberg J."/>
            <person name="Griggs A."/>
            <person name="Gujja S."/>
            <person name="Hansen M."/>
            <person name="Howarth C."/>
            <person name="Imamovic A."/>
            <person name="Ireland A."/>
            <person name="Larimer J."/>
            <person name="McCowan C."/>
            <person name="Murphy C."/>
            <person name="Pearson M."/>
            <person name="Poon T.W."/>
            <person name="Priest M."/>
            <person name="Roberts A."/>
            <person name="Saif S."/>
            <person name="Shea T."/>
            <person name="Sykes S."/>
            <person name="Wortman J."/>
            <person name="Nusbaum C."/>
            <person name="Birren B."/>
        </authorList>
    </citation>
    <scope>NUCLEOTIDE SEQUENCE [LARGE SCALE GENOMIC DNA]</scope>
    <source>
        <strain evidence="1">CHvinca01</strain>
    </source>
</reference>
<protein>
    <submittedName>
        <fullName evidence="1">Uncharacterized protein</fullName>
    </submittedName>
</protein>